<organism evidence="1">
    <name type="scientific">uncultured Caudovirales phage</name>
    <dbReference type="NCBI Taxonomy" id="2100421"/>
    <lineage>
        <taxon>Viruses</taxon>
        <taxon>Duplodnaviria</taxon>
        <taxon>Heunggongvirae</taxon>
        <taxon>Uroviricota</taxon>
        <taxon>Caudoviricetes</taxon>
        <taxon>Peduoviridae</taxon>
        <taxon>Maltschvirus</taxon>
        <taxon>Maltschvirus maltsch</taxon>
    </lineage>
</organism>
<sequence length="159" mass="19398">MTLQEIKDLFLVDLTEKNRKSHIVYLRGHYIDKEYKKGRSYLNICTELKCNHASGYHYIKAKTKYKKIKEYNEIKIAFDTKNVDLFNEIDLRLQNKKYILYDNFDKTKRIIKSHLPTIRWNYLRIIEALRKDNKNQLWDKPMKEFTKNDYKVLKALENK</sequence>
<reference evidence="1" key="1">
    <citation type="submission" date="2020-04" db="EMBL/GenBank/DDBJ databases">
        <authorList>
            <person name="Chiriac C."/>
            <person name="Salcher M."/>
            <person name="Ghai R."/>
            <person name="Kavagutti S V."/>
        </authorList>
    </citation>
    <scope>NUCLEOTIDE SEQUENCE</scope>
</reference>
<gene>
    <name evidence="1" type="ORF">UFOVP516_37</name>
</gene>
<name>A0A6J5MVC3_9CAUD</name>
<evidence type="ECO:0000313" key="1">
    <source>
        <dbReference type="EMBL" id="CAB4147609.1"/>
    </source>
</evidence>
<dbReference type="EMBL" id="LR796480">
    <property type="protein sequence ID" value="CAB4147609.1"/>
    <property type="molecule type" value="Genomic_DNA"/>
</dbReference>
<accession>A0A6J5MVC3</accession>
<protein>
    <submittedName>
        <fullName evidence="1">Uncharacterized protein</fullName>
    </submittedName>
</protein>
<proteinExistence type="predicted"/>